<reference evidence="7 8" key="1">
    <citation type="submission" date="2017-04" db="EMBL/GenBank/DDBJ databases">
        <authorList>
            <person name="Afonso C.L."/>
            <person name="Miller P.J."/>
            <person name="Scott M.A."/>
            <person name="Spackman E."/>
            <person name="Goraichik I."/>
            <person name="Dimitrov K.M."/>
            <person name="Suarez D.L."/>
            <person name="Swayne D.E."/>
        </authorList>
    </citation>
    <scope>NUCLEOTIDE SEQUENCE [LARGE SCALE GENOMIC DNA]</scope>
    <source>
        <strain evidence="7 8">VK13</strain>
    </source>
</reference>
<evidence type="ECO:0000256" key="5">
    <source>
        <dbReference type="ARBA" id="ARBA00023136"/>
    </source>
</evidence>
<keyword evidence="2" id="KW-0997">Cell inner membrane</keyword>
<dbReference type="RefSeq" id="WP_084283925.1">
    <property type="nucleotide sequence ID" value="NZ_FWXJ01000010.1"/>
</dbReference>
<sequence length="215" mass="24304">MNQRLTFSTVKDSVTGFIVRLIPILLLASLTLLSFWYLKKNILPELPTVARSKEHKPDYVFTEAKLTVLNLDGSTKYRLLGREFKHYEDDASIDVLKPQLRLFNKNAQPTTVRSETAHISGDLDIVELFKNVLVSRPDQINSAGLIINPFFKLNSEYLEVFINDDRLSTRLPVKIQRGESIVTATKGADYDNVSQSILMFGDVSGVIAPNNSFKR</sequence>
<keyword evidence="5 6" id="KW-0472">Membrane</keyword>
<evidence type="ECO:0000256" key="3">
    <source>
        <dbReference type="ARBA" id="ARBA00022692"/>
    </source>
</evidence>
<evidence type="ECO:0000256" key="4">
    <source>
        <dbReference type="ARBA" id="ARBA00022989"/>
    </source>
</evidence>
<dbReference type="NCBIfam" id="TIGR04409">
    <property type="entry name" value="LptC_YrbK"/>
    <property type="match status" value="1"/>
</dbReference>
<gene>
    <name evidence="7" type="ORF">SAMN06296008_1109</name>
</gene>
<proteinExistence type="predicted"/>
<evidence type="ECO:0000256" key="2">
    <source>
        <dbReference type="ARBA" id="ARBA00022519"/>
    </source>
</evidence>
<dbReference type="OrthoDB" id="8589410at2"/>
<dbReference type="InterPro" id="IPR010664">
    <property type="entry name" value="LipoPS_assembly_LptC-rel"/>
</dbReference>
<feature type="transmembrane region" description="Helical" evidence="6">
    <location>
        <begin position="17"/>
        <end position="38"/>
    </location>
</feature>
<dbReference type="GO" id="GO:0015221">
    <property type="term" value="F:lipopolysaccharide transmembrane transporter activity"/>
    <property type="evidence" value="ECO:0007669"/>
    <property type="project" value="InterPro"/>
</dbReference>
<dbReference type="InterPro" id="IPR026265">
    <property type="entry name" value="LptC"/>
</dbReference>
<dbReference type="GO" id="GO:0017089">
    <property type="term" value="F:glycolipid transfer activity"/>
    <property type="evidence" value="ECO:0007669"/>
    <property type="project" value="TreeGrafter"/>
</dbReference>
<protein>
    <submittedName>
        <fullName evidence="7">Lipopolysaccharide export system protein LptC</fullName>
    </submittedName>
</protein>
<evidence type="ECO:0000256" key="6">
    <source>
        <dbReference type="SAM" id="Phobius"/>
    </source>
</evidence>
<dbReference type="AlphaFoldDB" id="A0A1W2AQK3"/>
<dbReference type="Pfam" id="PF06835">
    <property type="entry name" value="LptC"/>
    <property type="match status" value="1"/>
</dbReference>
<organism evidence="7 8">
    <name type="scientific">Polynucleobacter kasalickyi</name>
    <dbReference type="NCBI Taxonomy" id="1938817"/>
    <lineage>
        <taxon>Bacteria</taxon>
        <taxon>Pseudomonadati</taxon>
        <taxon>Pseudomonadota</taxon>
        <taxon>Betaproteobacteria</taxon>
        <taxon>Burkholderiales</taxon>
        <taxon>Burkholderiaceae</taxon>
        <taxon>Polynucleobacter</taxon>
    </lineage>
</organism>
<dbReference type="PANTHER" id="PTHR37481">
    <property type="entry name" value="LIPOPOLYSACCHARIDE EXPORT SYSTEM PROTEIN LPTC"/>
    <property type="match status" value="1"/>
</dbReference>
<keyword evidence="8" id="KW-1185">Reference proteome</keyword>
<evidence type="ECO:0000313" key="8">
    <source>
        <dbReference type="Proteomes" id="UP000192708"/>
    </source>
</evidence>
<dbReference type="Proteomes" id="UP000192708">
    <property type="component" value="Unassembled WGS sequence"/>
</dbReference>
<dbReference type="InterPro" id="IPR052363">
    <property type="entry name" value="LPS_export_LptC"/>
</dbReference>
<accession>A0A1W2AQK3</accession>
<dbReference type="GO" id="GO:0005886">
    <property type="term" value="C:plasma membrane"/>
    <property type="evidence" value="ECO:0007669"/>
    <property type="project" value="InterPro"/>
</dbReference>
<name>A0A1W2AQK3_9BURK</name>
<dbReference type="EMBL" id="FWXJ01000010">
    <property type="protein sequence ID" value="SMC62820.1"/>
    <property type="molecule type" value="Genomic_DNA"/>
</dbReference>
<dbReference type="STRING" id="1938817.SAMN06296008_1109"/>
<dbReference type="Gene3D" id="2.60.450.10">
    <property type="entry name" value="Lipopolysaccharide (LPS) transport protein A like domain"/>
    <property type="match status" value="1"/>
</dbReference>
<dbReference type="GO" id="GO:0030288">
    <property type="term" value="C:outer membrane-bounded periplasmic space"/>
    <property type="evidence" value="ECO:0007669"/>
    <property type="project" value="TreeGrafter"/>
</dbReference>
<evidence type="ECO:0000256" key="1">
    <source>
        <dbReference type="ARBA" id="ARBA00022475"/>
    </source>
</evidence>
<keyword evidence="4 6" id="KW-1133">Transmembrane helix</keyword>
<dbReference type="PANTHER" id="PTHR37481:SF1">
    <property type="entry name" value="LIPOPOLYSACCHARIDE EXPORT SYSTEM PROTEIN LPTC"/>
    <property type="match status" value="1"/>
</dbReference>
<evidence type="ECO:0000313" key="7">
    <source>
        <dbReference type="EMBL" id="SMC62820.1"/>
    </source>
</evidence>
<keyword evidence="1" id="KW-1003">Cell membrane</keyword>
<keyword evidence="3 6" id="KW-0812">Transmembrane</keyword>